<reference evidence="2 3" key="1">
    <citation type="submission" date="2024-09" db="EMBL/GenBank/DDBJ databases">
        <title>Chromosome-scale assembly of Riccia sorocarpa.</title>
        <authorList>
            <person name="Paukszto L."/>
        </authorList>
    </citation>
    <scope>NUCLEOTIDE SEQUENCE [LARGE SCALE GENOMIC DNA]</scope>
    <source>
        <strain evidence="2">LP-2024</strain>
        <tissue evidence="2">Aerial parts of the thallus</tissue>
    </source>
</reference>
<feature type="region of interest" description="Disordered" evidence="1">
    <location>
        <begin position="440"/>
        <end position="500"/>
    </location>
</feature>
<dbReference type="AlphaFoldDB" id="A0ABD3GSQ9"/>
<organism evidence="2 3">
    <name type="scientific">Riccia sorocarpa</name>
    <dbReference type="NCBI Taxonomy" id="122646"/>
    <lineage>
        <taxon>Eukaryota</taxon>
        <taxon>Viridiplantae</taxon>
        <taxon>Streptophyta</taxon>
        <taxon>Embryophyta</taxon>
        <taxon>Marchantiophyta</taxon>
        <taxon>Marchantiopsida</taxon>
        <taxon>Marchantiidae</taxon>
        <taxon>Marchantiales</taxon>
        <taxon>Ricciaceae</taxon>
        <taxon>Riccia</taxon>
    </lineage>
</organism>
<comment type="caution">
    <text evidence="2">The sequence shown here is derived from an EMBL/GenBank/DDBJ whole genome shotgun (WGS) entry which is preliminary data.</text>
</comment>
<accession>A0ABD3GSQ9</accession>
<evidence type="ECO:0000313" key="3">
    <source>
        <dbReference type="Proteomes" id="UP001633002"/>
    </source>
</evidence>
<sequence length="500" mass="55939">MVSSPTQDLTKLGYNSSLPSPINLAIQATMAAIQSKPVHALIQQLDLAAVETNREEARESEQLEAENHAALLIESLGIHHWVNIHHTYSTKGEEATLGLIRQLHDDLPNLLEADLIEDGRADKLSGMIARALSWVDLLKNTQTGDGTDGPGSNFADISSQVRSNPLIDFTIFSEEEKACLDEGLDSLNSNAAGDKAAVSNDGDPFIPTDTPRTVEYRVSEKCGMMWKCQNMNNLAPVTIDMWSKMVNMTDNELSTCKDNAINGIIPSKVIPIRESIKMASFRDKYTCTEPVSVRIKVNLITDSNRVSKHRTLLWNWTRPYLRCNCKFDSKGRKCKGEIIWLDHALWYIFNHMEDFFRSPTIQARYMAFLIFLGGEARAAILAQCSFMYARELMIQTALEVFSDPKARSLPEHGEANGVRMIERLIKPACFSDQLISNQLQGNQRKRPRQANNINLNSAPTRLVPMGRGQRMRGGRHYNGNRPYHHTPGSSSSSSRTFSSG</sequence>
<evidence type="ECO:0000256" key="1">
    <source>
        <dbReference type="SAM" id="MobiDB-lite"/>
    </source>
</evidence>
<evidence type="ECO:0000313" key="2">
    <source>
        <dbReference type="EMBL" id="KAL3681477.1"/>
    </source>
</evidence>
<dbReference type="EMBL" id="JBJQOH010000007">
    <property type="protein sequence ID" value="KAL3681477.1"/>
    <property type="molecule type" value="Genomic_DNA"/>
</dbReference>
<proteinExistence type="predicted"/>
<dbReference type="Proteomes" id="UP001633002">
    <property type="component" value="Unassembled WGS sequence"/>
</dbReference>
<feature type="compositionally biased region" description="Low complexity" evidence="1">
    <location>
        <begin position="489"/>
        <end position="500"/>
    </location>
</feature>
<feature type="compositionally biased region" description="Polar residues" evidence="1">
    <location>
        <begin position="449"/>
        <end position="459"/>
    </location>
</feature>
<name>A0ABD3GSQ9_9MARC</name>
<gene>
    <name evidence="2" type="ORF">R1sor_024433</name>
</gene>
<keyword evidence="3" id="KW-1185">Reference proteome</keyword>
<protein>
    <submittedName>
        <fullName evidence="2">Uncharacterized protein</fullName>
    </submittedName>
</protein>